<evidence type="ECO:0000259" key="2">
    <source>
        <dbReference type="PROSITE" id="PS50020"/>
    </source>
</evidence>
<proteinExistence type="predicted"/>
<protein>
    <submittedName>
        <fullName evidence="4">Uncharacterized protein</fullName>
    </submittedName>
</protein>
<dbReference type="AlphaFoldDB" id="A0AAX4PNR3"/>
<dbReference type="Gene3D" id="2.20.70.10">
    <property type="match status" value="1"/>
</dbReference>
<evidence type="ECO:0000259" key="3">
    <source>
        <dbReference type="PROSITE" id="PS50076"/>
    </source>
</evidence>
<dbReference type="PANTHER" id="PTHR21715:SF0">
    <property type="entry name" value="RH04127P"/>
    <property type="match status" value="1"/>
</dbReference>
<dbReference type="Gene3D" id="1.10.287.110">
    <property type="entry name" value="DnaJ domain"/>
    <property type="match status" value="1"/>
</dbReference>
<feature type="region of interest" description="Disordered" evidence="1">
    <location>
        <begin position="1"/>
        <end position="49"/>
    </location>
</feature>
<evidence type="ECO:0000313" key="5">
    <source>
        <dbReference type="Proteomes" id="UP001472866"/>
    </source>
</evidence>
<dbReference type="Pfam" id="PF00397">
    <property type="entry name" value="WW"/>
    <property type="match status" value="1"/>
</dbReference>
<dbReference type="SMART" id="SM00271">
    <property type="entry name" value="DnaJ"/>
    <property type="match status" value="1"/>
</dbReference>
<dbReference type="SMART" id="SM00456">
    <property type="entry name" value="WW"/>
    <property type="match status" value="1"/>
</dbReference>
<evidence type="ECO:0000256" key="1">
    <source>
        <dbReference type="SAM" id="MobiDB-lite"/>
    </source>
</evidence>
<feature type="domain" description="WW" evidence="2">
    <location>
        <begin position="87"/>
        <end position="120"/>
    </location>
</feature>
<reference evidence="4 5" key="1">
    <citation type="submission" date="2024-03" db="EMBL/GenBank/DDBJ databases">
        <title>Complete genome sequence of the green alga Chloropicon roscoffensis RCC1871.</title>
        <authorList>
            <person name="Lemieux C."/>
            <person name="Pombert J.-F."/>
            <person name="Otis C."/>
            <person name="Turmel M."/>
        </authorList>
    </citation>
    <scope>NUCLEOTIDE SEQUENCE [LARGE SCALE GENOMIC DNA]</scope>
    <source>
        <strain evidence="4 5">RCC1871</strain>
    </source>
</reference>
<dbReference type="Pfam" id="PF00226">
    <property type="entry name" value="DnaJ"/>
    <property type="match status" value="1"/>
</dbReference>
<feature type="domain" description="J" evidence="3">
    <location>
        <begin position="252"/>
        <end position="303"/>
    </location>
</feature>
<dbReference type="InterPro" id="IPR036869">
    <property type="entry name" value="J_dom_sf"/>
</dbReference>
<dbReference type="EMBL" id="CP151519">
    <property type="protein sequence ID" value="WZN67310.1"/>
    <property type="molecule type" value="Genomic_DNA"/>
</dbReference>
<dbReference type="PROSITE" id="PS50076">
    <property type="entry name" value="DNAJ_2"/>
    <property type="match status" value="1"/>
</dbReference>
<dbReference type="SUPFAM" id="SSF46565">
    <property type="entry name" value="Chaperone J-domain"/>
    <property type="match status" value="1"/>
</dbReference>
<dbReference type="InterPro" id="IPR001202">
    <property type="entry name" value="WW_dom"/>
</dbReference>
<dbReference type="InterPro" id="IPR036020">
    <property type="entry name" value="WW_dom_sf"/>
</dbReference>
<name>A0AAX4PNR3_9CHLO</name>
<accession>A0AAX4PNR3</accession>
<dbReference type="CDD" id="cd00201">
    <property type="entry name" value="WW"/>
    <property type="match status" value="1"/>
</dbReference>
<dbReference type="CDD" id="cd06257">
    <property type="entry name" value="DnaJ"/>
    <property type="match status" value="1"/>
</dbReference>
<dbReference type="InterPro" id="IPR053233">
    <property type="entry name" value="ABRA-related"/>
</dbReference>
<feature type="compositionally biased region" description="Basic and acidic residues" evidence="1">
    <location>
        <begin position="38"/>
        <end position="49"/>
    </location>
</feature>
<dbReference type="PRINTS" id="PR00625">
    <property type="entry name" value="JDOMAIN"/>
</dbReference>
<dbReference type="PROSITE" id="PS01159">
    <property type="entry name" value="WW_DOMAIN_1"/>
    <property type="match status" value="1"/>
</dbReference>
<gene>
    <name evidence="4" type="ORF">HKI87_19g88850</name>
</gene>
<organism evidence="4 5">
    <name type="scientific">Chloropicon roscoffensis</name>
    <dbReference type="NCBI Taxonomy" id="1461544"/>
    <lineage>
        <taxon>Eukaryota</taxon>
        <taxon>Viridiplantae</taxon>
        <taxon>Chlorophyta</taxon>
        <taxon>Chloropicophyceae</taxon>
        <taxon>Chloropicales</taxon>
        <taxon>Chloropicaceae</taxon>
        <taxon>Chloropicon</taxon>
    </lineage>
</organism>
<dbReference type="Proteomes" id="UP001472866">
    <property type="component" value="Chromosome 19"/>
</dbReference>
<dbReference type="InterPro" id="IPR001623">
    <property type="entry name" value="DnaJ_domain"/>
</dbReference>
<sequence length="303" mass="34034">MLNTPGIPSVIRKRAQTPPHLRPDATTTARGPGAQDPEDLKTQQQEQKKKMETIYHAGDILEAAKVLDLNILRDTALLWIAEDFWLSPLPDDWEEAVTDEDHAYYVNAKTGVTQWEHPLEQYYKGLIHMKKGCQEEVDRAKMANPPSEGEVREMGDYFGVDLDAEPHCRHLLEEAVCMPLPPGWRDDEQSGNFVNDRKGITTTNHPLDPYFVESIRRMRVSVLRRTQPKKATSVEQAEAVSALLAARAEGKPPIEVLGLHPSANRAEARRRFRYLSLLVHPDKNASAGAADAFKVLADAYKAL</sequence>
<dbReference type="PROSITE" id="PS50020">
    <property type="entry name" value="WW_DOMAIN_2"/>
    <property type="match status" value="1"/>
</dbReference>
<dbReference type="SUPFAM" id="SSF51045">
    <property type="entry name" value="WW domain"/>
    <property type="match status" value="1"/>
</dbReference>
<evidence type="ECO:0000313" key="4">
    <source>
        <dbReference type="EMBL" id="WZN67310.1"/>
    </source>
</evidence>
<dbReference type="PANTHER" id="PTHR21715">
    <property type="entry name" value="RH04127P"/>
    <property type="match status" value="1"/>
</dbReference>
<keyword evidence="5" id="KW-1185">Reference proteome</keyword>